<protein>
    <recommendedName>
        <fullName evidence="11">Dihydroorotate dehydrogenase (quinone)</fullName>
        <ecNumber evidence="11">1.3.5.2</ecNumber>
    </recommendedName>
    <alternativeName>
        <fullName evidence="11">DHOdehase</fullName>
        <shortName evidence="11">DHOD</shortName>
        <shortName evidence="11">DHODase</shortName>
    </alternativeName>
    <alternativeName>
        <fullName evidence="11">Dihydroorotate oxidase</fullName>
    </alternativeName>
</protein>
<feature type="binding site" evidence="11">
    <location>
        <position position="158"/>
    </location>
    <ligand>
        <name>FMN</name>
        <dbReference type="ChEBI" id="CHEBI:58210"/>
    </ligand>
</feature>
<feature type="domain" description="Dihydroorotate dehydrogenase catalytic" evidence="12">
    <location>
        <begin position="64"/>
        <end position="358"/>
    </location>
</feature>
<dbReference type="GO" id="GO:0006207">
    <property type="term" value="P:'de novo' pyrimidine nucleobase biosynthetic process"/>
    <property type="evidence" value="ECO:0007669"/>
    <property type="project" value="UniProtKB-UniRule"/>
</dbReference>
<evidence type="ECO:0000256" key="8">
    <source>
        <dbReference type="ARBA" id="ARBA00023002"/>
    </source>
</evidence>
<feature type="binding site" evidence="11">
    <location>
        <position position="191"/>
    </location>
    <ligand>
        <name>substrate</name>
    </ligand>
</feature>
<name>A0AA48GZK5_9BACT</name>
<dbReference type="GO" id="GO:0106430">
    <property type="term" value="F:dihydroorotate dehydrogenase (quinone) activity"/>
    <property type="evidence" value="ECO:0007669"/>
    <property type="project" value="UniProtKB-EC"/>
</dbReference>
<dbReference type="EC" id="1.3.5.2" evidence="11"/>
<evidence type="ECO:0000256" key="6">
    <source>
        <dbReference type="ARBA" id="ARBA00022643"/>
    </source>
</evidence>
<feature type="binding site" evidence="11">
    <location>
        <position position="317"/>
    </location>
    <ligand>
        <name>FMN</name>
        <dbReference type="ChEBI" id="CHEBI:58210"/>
    </ligand>
</feature>
<keyword evidence="14" id="KW-1185">Reference proteome</keyword>
<dbReference type="Proteomes" id="UP001228113">
    <property type="component" value="Chromosome"/>
</dbReference>
<dbReference type="NCBIfam" id="NF003652">
    <property type="entry name" value="PRK05286.2-5"/>
    <property type="match status" value="1"/>
</dbReference>
<feature type="binding site" evidence="11">
    <location>
        <position position="105"/>
    </location>
    <ligand>
        <name>FMN</name>
        <dbReference type="ChEBI" id="CHEBI:58210"/>
    </ligand>
</feature>
<dbReference type="NCBIfam" id="TIGR01036">
    <property type="entry name" value="pyrD_sub2"/>
    <property type="match status" value="1"/>
</dbReference>
<comment type="function">
    <text evidence="1 11">Catalyzes the conversion of dihydroorotate to orotate with quinone as electron acceptor.</text>
</comment>
<dbReference type="InterPro" id="IPR013785">
    <property type="entry name" value="Aldolase_TIM"/>
</dbReference>
<dbReference type="GO" id="GO:0005737">
    <property type="term" value="C:cytoplasm"/>
    <property type="evidence" value="ECO:0007669"/>
    <property type="project" value="InterPro"/>
</dbReference>
<feature type="binding site" evidence="11">
    <location>
        <position position="288"/>
    </location>
    <ligand>
        <name>FMN</name>
        <dbReference type="ChEBI" id="CHEBI:58210"/>
    </ligand>
</feature>
<feature type="binding site" evidence="11">
    <location>
        <begin position="338"/>
        <end position="339"/>
    </location>
    <ligand>
        <name>FMN</name>
        <dbReference type="ChEBI" id="CHEBI:58210"/>
    </ligand>
</feature>
<dbReference type="InterPro" id="IPR005720">
    <property type="entry name" value="Dihydroorotate_DH_cat"/>
</dbReference>
<dbReference type="PANTHER" id="PTHR48109">
    <property type="entry name" value="DIHYDROOROTATE DEHYDROGENASE (QUINONE), MITOCHONDRIAL-RELATED"/>
    <property type="match status" value="1"/>
</dbReference>
<dbReference type="GO" id="GO:0005886">
    <property type="term" value="C:plasma membrane"/>
    <property type="evidence" value="ECO:0007669"/>
    <property type="project" value="UniProtKB-SubCell"/>
</dbReference>
<feature type="binding site" evidence="11">
    <location>
        <position position="261"/>
    </location>
    <ligand>
        <name>FMN</name>
        <dbReference type="ChEBI" id="CHEBI:58210"/>
    </ligand>
</feature>
<dbReference type="GO" id="GO:0044205">
    <property type="term" value="P:'de novo' UMP biosynthetic process"/>
    <property type="evidence" value="ECO:0007669"/>
    <property type="project" value="UniProtKB-UniRule"/>
</dbReference>
<feature type="binding site" evidence="11">
    <location>
        <begin position="81"/>
        <end position="85"/>
    </location>
    <ligand>
        <name>FMN</name>
        <dbReference type="ChEBI" id="CHEBI:58210"/>
    </ligand>
</feature>
<gene>
    <name evidence="11 13" type="primary">pyrD</name>
    <name evidence="13" type="ORF">METESE_18950</name>
</gene>
<dbReference type="InterPro" id="IPR001295">
    <property type="entry name" value="Dihydroorotate_DH_CS"/>
</dbReference>
<sequence length="364" mass="38797">MVPDPDEPNMKPAPDLYALLRPLIFKLNPETAHGLAFTAGAAAQRIPGVLGLLASACGRPDPGLAREVLGLRFPSPVGLAAGLDKGAELLPLWQALGFGFVEVGTVTPRPQPGNPKPRVFRLPEEQLILNRMGFNSEGAEVVARRLRSRPRNLIVGGNIGKNKETPEGQALADYAAAYRAVAPLVDYVALNVSSPNTPGLRRLQAPEALRPLLDGMLALRKEMGLEAQPLLVKLAPDLAPEELDATVDAVVESGVSGLIATNTTLDRTIVSETNRARVEALGMGGLSGRGLKIKAREIHRRVLRRIPRGLAFMACGGIGSGEDAAVALQDGASLVQIYSSLIFEGPLLVGRINRELAERTYYTN</sequence>
<keyword evidence="5 11" id="KW-0285">Flavoprotein</keyword>
<organism evidence="13 14">
    <name type="scientific">Mesoterricola sediminis</name>
    <dbReference type="NCBI Taxonomy" id="2927980"/>
    <lineage>
        <taxon>Bacteria</taxon>
        <taxon>Pseudomonadati</taxon>
        <taxon>Acidobacteriota</taxon>
        <taxon>Holophagae</taxon>
        <taxon>Holophagales</taxon>
        <taxon>Holophagaceae</taxon>
        <taxon>Mesoterricola</taxon>
    </lineage>
</organism>
<evidence type="ECO:0000256" key="10">
    <source>
        <dbReference type="ARBA" id="ARBA00048639"/>
    </source>
</evidence>
<comment type="pathway">
    <text evidence="3 11">Pyrimidine metabolism; UMP biosynthesis via de novo pathway; orotate from (S)-dihydroorotate (quinone route): step 1/1.</text>
</comment>
<keyword evidence="6 11" id="KW-0288">FMN</keyword>
<dbReference type="InterPro" id="IPR005719">
    <property type="entry name" value="Dihydroorotate_DH_2"/>
</dbReference>
<keyword evidence="11" id="KW-1003">Cell membrane</keyword>
<evidence type="ECO:0000256" key="11">
    <source>
        <dbReference type="HAMAP-Rule" id="MF_00225"/>
    </source>
</evidence>
<evidence type="ECO:0000256" key="2">
    <source>
        <dbReference type="ARBA" id="ARBA00004370"/>
    </source>
</evidence>
<evidence type="ECO:0000256" key="3">
    <source>
        <dbReference type="ARBA" id="ARBA00005161"/>
    </source>
</evidence>
<dbReference type="Gene3D" id="3.20.20.70">
    <property type="entry name" value="Aldolase class I"/>
    <property type="match status" value="1"/>
</dbReference>
<comment type="similarity">
    <text evidence="4 11">Belongs to the dihydroorotate dehydrogenase family. Type 2 subfamily.</text>
</comment>
<dbReference type="Pfam" id="PF01180">
    <property type="entry name" value="DHO_dh"/>
    <property type="match status" value="1"/>
</dbReference>
<feature type="binding site" evidence="11">
    <location>
        <begin position="130"/>
        <end position="134"/>
    </location>
    <ligand>
        <name>substrate</name>
    </ligand>
</feature>
<dbReference type="HAMAP" id="MF_00225">
    <property type="entry name" value="DHO_dh_type2"/>
    <property type="match status" value="1"/>
</dbReference>
<feature type="active site" description="Nucleophile" evidence="11">
    <location>
        <position position="194"/>
    </location>
</feature>
<feature type="binding site" evidence="11">
    <location>
        <begin position="262"/>
        <end position="263"/>
    </location>
    <ligand>
        <name>substrate</name>
    </ligand>
</feature>
<dbReference type="CDD" id="cd04738">
    <property type="entry name" value="DHOD_2_like"/>
    <property type="match status" value="1"/>
</dbReference>
<reference evidence="13" key="1">
    <citation type="journal article" date="2023" name="Int. J. Syst. Evol. Microbiol.">
        <title>Mesoterricola silvestris gen. nov., sp. nov., Mesoterricola sediminis sp. nov., Geothrix oryzae sp. nov., Geothrix edaphica sp. nov., Geothrix rubra sp. nov., and Geothrix limicola sp. nov., six novel members of Acidobacteriota isolated from soils.</title>
        <authorList>
            <person name="Itoh H."/>
            <person name="Sugisawa Y."/>
            <person name="Mise K."/>
            <person name="Xu Z."/>
            <person name="Kuniyasu M."/>
            <person name="Ushijima N."/>
            <person name="Kawano K."/>
            <person name="Kobayashi E."/>
            <person name="Shiratori Y."/>
            <person name="Masuda Y."/>
            <person name="Senoo K."/>
        </authorList>
    </citation>
    <scope>NUCLEOTIDE SEQUENCE</scope>
    <source>
        <strain evidence="13">W786</strain>
    </source>
</reference>
<evidence type="ECO:0000313" key="13">
    <source>
        <dbReference type="EMBL" id="BDU76937.1"/>
    </source>
</evidence>
<dbReference type="KEGG" id="msea:METESE_18950"/>
<dbReference type="EMBL" id="AP027081">
    <property type="protein sequence ID" value="BDU76937.1"/>
    <property type="molecule type" value="Genomic_DNA"/>
</dbReference>
<accession>A0AA48GZK5</accession>
<evidence type="ECO:0000256" key="5">
    <source>
        <dbReference type="ARBA" id="ARBA00022630"/>
    </source>
</evidence>
<keyword evidence="8 11" id="KW-0560">Oxidoreductase</keyword>
<comment type="catalytic activity">
    <reaction evidence="10 11">
        <text>(S)-dihydroorotate + a quinone = orotate + a quinol</text>
        <dbReference type="Rhea" id="RHEA:30187"/>
        <dbReference type="ChEBI" id="CHEBI:24646"/>
        <dbReference type="ChEBI" id="CHEBI:30839"/>
        <dbReference type="ChEBI" id="CHEBI:30864"/>
        <dbReference type="ChEBI" id="CHEBI:132124"/>
        <dbReference type="EC" id="1.3.5.2"/>
    </reaction>
</comment>
<dbReference type="SUPFAM" id="SSF51395">
    <property type="entry name" value="FMN-linked oxidoreductases"/>
    <property type="match status" value="1"/>
</dbReference>
<keyword evidence="7 11" id="KW-0665">Pyrimidine biosynthesis</keyword>
<feature type="binding site" evidence="11">
    <location>
        <position position="196"/>
    </location>
    <ligand>
        <name>substrate</name>
    </ligand>
</feature>
<evidence type="ECO:0000256" key="4">
    <source>
        <dbReference type="ARBA" id="ARBA00005359"/>
    </source>
</evidence>
<dbReference type="PANTHER" id="PTHR48109:SF4">
    <property type="entry name" value="DIHYDROOROTATE DEHYDROGENASE (QUINONE), MITOCHONDRIAL"/>
    <property type="match status" value="1"/>
</dbReference>
<evidence type="ECO:0000256" key="9">
    <source>
        <dbReference type="ARBA" id="ARBA00023136"/>
    </source>
</evidence>
<comment type="subunit">
    <text evidence="11">Monomer.</text>
</comment>
<evidence type="ECO:0000256" key="7">
    <source>
        <dbReference type="ARBA" id="ARBA00022975"/>
    </source>
</evidence>
<dbReference type="AlphaFoldDB" id="A0AA48GZK5"/>
<feature type="binding site" evidence="11">
    <location>
        <position position="191"/>
    </location>
    <ligand>
        <name>FMN</name>
        <dbReference type="ChEBI" id="CHEBI:58210"/>
    </ligand>
</feature>
<dbReference type="PROSITE" id="PS00911">
    <property type="entry name" value="DHODEHASE_1"/>
    <property type="match status" value="1"/>
</dbReference>
<evidence type="ECO:0000259" key="12">
    <source>
        <dbReference type="Pfam" id="PF01180"/>
    </source>
</evidence>
<comment type="cofactor">
    <cofactor evidence="11">
        <name>FMN</name>
        <dbReference type="ChEBI" id="CHEBI:58210"/>
    </cofactor>
    <text evidence="11">Binds 1 FMN per subunit.</text>
</comment>
<feature type="binding site" evidence="11">
    <location>
        <position position="233"/>
    </location>
    <ligand>
        <name>FMN</name>
        <dbReference type="ChEBI" id="CHEBI:58210"/>
    </ligand>
</feature>
<evidence type="ECO:0000256" key="1">
    <source>
        <dbReference type="ARBA" id="ARBA00003125"/>
    </source>
</evidence>
<proteinExistence type="inferred from homology"/>
<keyword evidence="9 11" id="KW-0472">Membrane</keyword>
<dbReference type="InterPro" id="IPR050074">
    <property type="entry name" value="DHO_dehydrogenase"/>
</dbReference>
<feature type="binding site" evidence="11">
    <location>
        <position position="85"/>
    </location>
    <ligand>
        <name>substrate</name>
    </ligand>
</feature>
<comment type="subcellular location">
    <subcellularLocation>
        <location evidence="11">Cell membrane</location>
        <topology evidence="11">Peripheral membrane protein</topology>
    </subcellularLocation>
    <subcellularLocation>
        <location evidence="2">Membrane</location>
    </subcellularLocation>
</comment>
<evidence type="ECO:0000313" key="14">
    <source>
        <dbReference type="Proteomes" id="UP001228113"/>
    </source>
</evidence>